<dbReference type="AlphaFoldDB" id="A0A2V3TY54"/>
<dbReference type="InterPro" id="IPR050366">
    <property type="entry name" value="BP-dependent_transpt_permease"/>
</dbReference>
<reference evidence="11 12" key="1">
    <citation type="submission" date="2018-05" db="EMBL/GenBank/DDBJ databases">
        <title>Genomic Encyclopedia of Type Strains, Phase IV (KMG-IV): sequencing the most valuable type-strain genomes for metagenomic binning, comparative biology and taxonomic classification.</title>
        <authorList>
            <person name="Goeker M."/>
        </authorList>
    </citation>
    <scope>NUCLEOTIDE SEQUENCE [LARGE SCALE GENOMIC DNA]</scope>
    <source>
        <strain evidence="11 12">DSM 6462</strain>
    </source>
</reference>
<keyword evidence="4 9" id="KW-0812">Transmembrane</keyword>
<keyword evidence="12" id="KW-1185">Reference proteome</keyword>
<evidence type="ECO:0000256" key="4">
    <source>
        <dbReference type="ARBA" id="ARBA00022692"/>
    </source>
</evidence>
<comment type="similarity">
    <text evidence="9">Belongs to the binding-protein-dependent transport system permease family.</text>
</comment>
<evidence type="ECO:0000256" key="6">
    <source>
        <dbReference type="ARBA" id="ARBA00022927"/>
    </source>
</evidence>
<evidence type="ECO:0000313" key="12">
    <source>
        <dbReference type="Proteomes" id="UP000248021"/>
    </source>
</evidence>
<dbReference type="PANTHER" id="PTHR43386">
    <property type="entry name" value="OLIGOPEPTIDE TRANSPORT SYSTEM PERMEASE PROTEIN APPC"/>
    <property type="match status" value="1"/>
</dbReference>
<dbReference type="PROSITE" id="PS50928">
    <property type="entry name" value="ABC_TM1"/>
    <property type="match status" value="1"/>
</dbReference>
<evidence type="ECO:0000256" key="5">
    <source>
        <dbReference type="ARBA" id="ARBA00022856"/>
    </source>
</evidence>
<keyword evidence="7 9" id="KW-1133">Transmembrane helix</keyword>
<organism evidence="11 12">
    <name type="scientific">Chelatococcus asaccharovorans</name>
    <dbReference type="NCBI Taxonomy" id="28210"/>
    <lineage>
        <taxon>Bacteria</taxon>
        <taxon>Pseudomonadati</taxon>
        <taxon>Pseudomonadota</taxon>
        <taxon>Alphaproteobacteria</taxon>
        <taxon>Hyphomicrobiales</taxon>
        <taxon>Chelatococcaceae</taxon>
        <taxon>Chelatococcus</taxon>
    </lineage>
</organism>
<dbReference type="SUPFAM" id="SSF161098">
    <property type="entry name" value="MetI-like"/>
    <property type="match status" value="1"/>
</dbReference>
<sequence length="284" mass="30862">MIAALRKVRTFAGGHSGWIGLVLLAAVILIVVLAPLFGLPDPVRNNLRGRFVPPSFNFLDLTRYPLGGDHLGRDLFSRIVYGGRVSLAIGALAVGLGGVIGVIVGLFAGFYKGWVDRVLMRLVDVQLSIPLMLLALLVVAALGPSLQNLIIVLALTSWVRYARVVRGQVLAVREREFVQSAYAIGVGNLRIIFVHILPNVLTPVLVIATLELARVIILEAGMSFLGLGVQPPWPSWGRMLAEGRNYMGTYPEVSVYPGLALFITALAVNLSGDWLRDRLDPKLR</sequence>
<feature type="transmembrane region" description="Helical" evidence="9">
    <location>
        <begin position="12"/>
        <end position="37"/>
    </location>
</feature>
<dbReference type="PANTHER" id="PTHR43386:SF1">
    <property type="entry name" value="D,D-DIPEPTIDE TRANSPORT SYSTEM PERMEASE PROTEIN DDPC-RELATED"/>
    <property type="match status" value="1"/>
</dbReference>
<evidence type="ECO:0000313" key="11">
    <source>
        <dbReference type="EMBL" id="PXW53991.1"/>
    </source>
</evidence>
<name>A0A2V3TY54_9HYPH</name>
<keyword evidence="8 9" id="KW-0472">Membrane</keyword>
<evidence type="ECO:0000256" key="8">
    <source>
        <dbReference type="ARBA" id="ARBA00023136"/>
    </source>
</evidence>
<dbReference type="OrthoDB" id="9766870at2"/>
<dbReference type="GO" id="GO:0015031">
    <property type="term" value="P:protein transport"/>
    <property type="evidence" value="ECO:0007669"/>
    <property type="project" value="UniProtKB-KW"/>
</dbReference>
<evidence type="ECO:0000256" key="2">
    <source>
        <dbReference type="ARBA" id="ARBA00022448"/>
    </source>
</evidence>
<dbReference type="Pfam" id="PF00528">
    <property type="entry name" value="BPD_transp_1"/>
    <property type="match status" value="1"/>
</dbReference>
<comment type="caution">
    <text evidence="11">The sequence shown here is derived from an EMBL/GenBank/DDBJ whole genome shotgun (WGS) entry which is preliminary data.</text>
</comment>
<feature type="transmembrane region" description="Helical" evidence="9">
    <location>
        <begin position="85"/>
        <end position="110"/>
    </location>
</feature>
<gene>
    <name evidence="11" type="ORF">C7450_11220</name>
</gene>
<evidence type="ECO:0000256" key="7">
    <source>
        <dbReference type="ARBA" id="ARBA00022989"/>
    </source>
</evidence>
<dbReference type="GO" id="GO:0015833">
    <property type="term" value="P:peptide transport"/>
    <property type="evidence" value="ECO:0007669"/>
    <property type="project" value="UniProtKB-KW"/>
</dbReference>
<dbReference type="EMBL" id="QJJK01000012">
    <property type="protein sequence ID" value="PXW53991.1"/>
    <property type="molecule type" value="Genomic_DNA"/>
</dbReference>
<evidence type="ECO:0000256" key="9">
    <source>
        <dbReference type="RuleBase" id="RU363032"/>
    </source>
</evidence>
<keyword evidence="2 9" id="KW-0813">Transport</keyword>
<feature type="transmembrane region" description="Helical" evidence="9">
    <location>
        <begin position="131"/>
        <end position="161"/>
    </location>
</feature>
<dbReference type="InterPro" id="IPR035906">
    <property type="entry name" value="MetI-like_sf"/>
</dbReference>
<proteinExistence type="inferred from homology"/>
<dbReference type="Gene3D" id="1.10.3720.10">
    <property type="entry name" value="MetI-like"/>
    <property type="match status" value="1"/>
</dbReference>
<dbReference type="Proteomes" id="UP000248021">
    <property type="component" value="Unassembled WGS sequence"/>
</dbReference>
<dbReference type="RefSeq" id="WP_110377245.1">
    <property type="nucleotide sequence ID" value="NZ_JAHBRY010000002.1"/>
</dbReference>
<accession>A0A2V3TY54</accession>
<protein>
    <submittedName>
        <fullName evidence="11">Peptide/nickel transport system permease protein</fullName>
    </submittedName>
</protein>
<dbReference type="GO" id="GO:0055085">
    <property type="term" value="P:transmembrane transport"/>
    <property type="evidence" value="ECO:0007669"/>
    <property type="project" value="InterPro"/>
</dbReference>
<evidence type="ECO:0000256" key="1">
    <source>
        <dbReference type="ARBA" id="ARBA00004651"/>
    </source>
</evidence>
<keyword evidence="5" id="KW-0571">Peptide transport</keyword>
<evidence type="ECO:0000259" key="10">
    <source>
        <dbReference type="PROSITE" id="PS50928"/>
    </source>
</evidence>
<feature type="transmembrane region" description="Helical" evidence="9">
    <location>
        <begin position="253"/>
        <end position="275"/>
    </location>
</feature>
<dbReference type="InterPro" id="IPR000515">
    <property type="entry name" value="MetI-like"/>
</dbReference>
<comment type="subcellular location">
    <subcellularLocation>
        <location evidence="1 9">Cell membrane</location>
        <topology evidence="1 9">Multi-pass membrane protein</topology>
    </subcellularLocation>
</comment>
<keyword evidence="3" id="KW-1003">Cell membrane</keyword>
<evidence type="ECO:0000256" key="3">
    <source>
        <dbReference type="ARBA" id="ARBA00022475"/>
    </source>
</evidence>
<feature type="domain" description="ABC transmembrane type-1" evidence="10">
    <location>
        <begin position="83"/>
        <end position="272"/>
    </location>
</feature>
<keyword evidence="6" id="KW-0653">Protein transport</keyword>
<feature type="transmembrane region" description="Helical" evidence="9">
    <location>
        <begin position="181"/>
        <end position="208"/>
    </location>
</feature>
<dbReference type="CDD" id="cd06261">
    <property type="entry name" value="TM_PBP2"/>
    <property type="match status" value="1"/>
</dbReference>
<dbReference type="GO" id="GO:0005886">
    <property type="term" value="C:plasma membrane"/>
    <property type="evidence" value="ECO:0007669"/>
    <property type="project" value="UniProtKB-SubCell"/>
</dbReference>